<dbReference type="EnsemblPlants" id="AET4Gv20526200.3">
    <property type="protein sequence ID" value="AET4Gv20526200.3"/>
    <property type="gene ID" value="AET4Gv20526200"/>
</dbReference>
<reference evidence="2" key="2">
    <citation type="journal article" date="2017" name="Nat. Plants">
        <title>The Aegilops tauschii genome reveals multiple impacts of transposons.</title>
        <authorList>
            <person name="Zhao G."/>
            <person name="Zou C."/>
            <person name="Li K."/>
            <person name="Wang K."/>
            <person name="Li T."/>
            <person name="Gao L."/>
            <person name="Zhang X."/>
            <person name="Wang H."/>
            <person name="Yang Z."/>
            <person name="Liu X."/>
            <person name="Jiang W."/>
            <person name="Mao L."/>
            <person name="Kong X."/>
            <person name="Jiao Y."/>
            <person name="Jia J."/>
        </authorList>
    </citation>
    <scope>NUCLEOTIDE SEQUENCE [LARGE SCALE GENOMIC DNA]</scope>
    <source>
        <strain evidence="2">cv. AL8/78</strain>
    </source>
</reference>
<reference evidence="1" key="4">
    <citation type="submission" date="2019-03" db="UniProtKB">
        <authorList>
            <consortium name="EnsemblPlants"/>
        </authorList>
    </citation>
    <scope>IDENTIFICATION</scope>
</reference>
<accession>A0A453IDC2</accession>
<dbReference type="EnsemblPlants" id="AET4Gv20526200.2">
    <property type="protein sequence ID" value="AET4Gv20526200.2"/>
    <property type="gene ID" value="AET4Gv20526200"/>
</dbReference>
<dbReference type="AlphaFoldDB" id="A0A453IDC2"/>
<dbReference type="EnsemblPlants" id="AET4Gv20526200.7">
    <property type="protein sequence ID" value="AET4Gv20526200.7"/>
    <property type="gene ID" value="AET4Gv20526200"/>
</dbReference>
<evidence type="ECO:0000313" key="2">
    <source>
        <dbReference type="Proteomes" id="UP000015105"/>
    </source>
</evidence>
<dbReference type="Proteomes" id="UP000015105">
    <property type="component" value="Chromosome 4D"/>
</dbReference>
<reference evidence="1" key="5">
    <citation type="journal article" date="2021" name="G3 (Bethesda)">
        <title>Aegilops tauschii genome assembly Aet v5.0 features greater sequence contiguity and improved annotation.</title>
        <authorList>
            <person name="Wang L."/>
            <person name="Zhu T."/>
            <person name="Rodriguez J.C."/>
            <person name="Deal K.R."/>
            <person name="Dubcovsky J."/>
            <person name="McGuire P.E."/>
            <person name="Lux T."/>
            <person name="Spannagl M."/>
            <person name="Mayer K.F.X."/>
            <person name="Baldrich P."/>
            <person name="Meyers B.C."/>
            <person name="Huo N."/>
            <person name="Gu Y.Q."/>
            <person name="Zhou H."/>
            <person name="Devos K.M."/>
            <person name="Bennetzen J.L."/>
            <person name="Unver T."/>
            <person name="Budak H."/>
            <person name="Gulick P.J."/>
            <person name="Galiba G."/>
            <person name="Kalapos B."/>
            <person name="Nelson D.R."/>
            <person name="Li P."/>
            <person name="You F.M."/>
            <person name="Luo M.C."/>
            <person name="Dvorak J."/>
        </authorList>
    </citation>
    <scope>NUCLEOTIDE SEQUENCE [LARGE SCALE GENOMIC DNA]</scope>
    <source>
        <strain evidence="1">cv. AL8/78</strain>
    </source>
</reference>
<name>A0A453IDC2_AEGTS</name>
<evidence type="ECO:0000313" key="1">
    <source>
        <dbReference type="EnsemblPlants" id="AET4Gv20526200.5"/>
    </source>
</evidence>
<dbReference type="Gramene" id="AET4Gv20526200.3">
    <property type="protein sequence ID" value="AET4Gv20526200.3"/>
    <property type="gene ID" value="AET4Gv20526200"/>
</dbReference>
<dbReference type="EnsemblPlants" id="AET4Gv20526200.4">
    <property type="protein sequence ID" value="AET4Gv20526200.4"/>
    <property type="gene ID" value="AET4Gv20526200"/>
</dbReference>
<reference evidence="2" key="1">
    <citation type="journal article" date="2014" name="Science">
        <title>Ancient hybridizations among the ancestral genomes of bread wheat.</title>
        <authorList>
            <consortium name="International Wheat Genome Sequencing Consortium,"/>
            <person name="Marcussen T."/>
            <person name="Sandve S.R."/>
            <person name="Heier L."/>
            <person name="Spannagl M."/>
            <person name="Pfeifer M."/>
            <person name="Jakobsen K.S."/>
            <person name="Wulff B.B."/>
            <person name="Steuernagel B."/>
            <person name="Mayer K.F."/>
            <person name="Olsen O.A."/>
        </authorList>
    </citation>
    <scope>NUCLEOTIDE SEQUENCE [LARGE SCALE GENOMIC DNA]</scope>
    <source>
        <strain evidence="2">cv. AL8/78</strain>
    </source>
</reference>
<keyword evidence="2" id="KW-1185">Reference proteome</keyword>
<dbReference type="Gramene" id="AET4Gv20526200.7">
    <property type="protein sequence ID" value="AET4Gv20526200.7"/>
    <property type="gene ID" value="AET4Gv20526200"/>
</dbReference>
<dbReference type="Gramene" id="AET4Gv20526200.5">
    <property type="protein sequence ID" value="AET4Gv20526200.5"/>
    <property type="gene ID" value="AET4Gv20526200"/>
</dbReference>
<dbReference type="PANTHER" id="PTHR47482">
    <property type="entry name" value="OS11G0632001 PROTEIN"/>
    <property type="match status" value="1"/>
</dbReference>
<proteinExistence type="predicted"/>
<dbReference type="PANTHER" id="PTHR47482:SF5">
    <property type="entry name" value="FAR1 DOMAIN-CONTAINING PROTEIN"/>
    <property type="match status" value="1"/>
</dbReference>
<sequence>MSALEQTIRKFAEKPSRSLIKLELGLSSESLGEAYDFYNLYLLEVGFGIRYGKSMLNAARMKSMQEIVCGCPPEAENSWTCQRECPALIRLLRAADSQTPLSVSYHGGRECTGNRRST</sequence>
<dbReference type="Gramene" id="AET4Gv20526200.2">
    <property type="protein sequence ID" value="AET4Gv20526200.2"/>
    <property type="gene ID" value="AET4Gv20526200"/>
</dbReference>
<organism evidence="1 2">
    <name type="scientific">Aegilops tauschii subsp. strangulata</name>
    <name type="common">Goatgrass</name>
    <dbReference type="NCBI Taxonomy" id="200361"/>
    <lineage>
        <taxon>Eukaryota</taxon>
        <taxon>Viridiplantae</taxon>
        <taxon>Streptophyta</taxon>
        <taxon>Embryophyta</taxon>
        <taxon>Tracheophyta</taxon>
        <taxon>Spermatophyta</taxon>
        <taxon>Magnoliopsida</taxon>
        <taxon>Liliopsida</taxon>
        <taxon>Poales</taxon>
        <taxon>Poaceae</taxon>
        <taxon>BOP clade</taxon>
        <taxon>Pooideae</taxon>
        <taxon>Triticodae</taxon>
        <taxon>Triticeae</taxon>
        <taxon>Triticinae</taxon>
        <taxon>Aegilops</taxon>
    </lineage>
</organism>
<reference evidence="1" key="3">
    <citation type="journal article" date="2017" name="Nature">
        <title>Genome sequence of the progenitor of the wheat D genome Aegilops tauschii.</title>
        <authorList>
            <person name="Luo M.C."/>
            <person name="Gu Y.Q."/>
            <person name="Puiu D."/>
            <person name="Wang H."/>
            <person name="Twardziok S.O."/>
            <person name="Deal K.R."/>
            <person name="Huo N."/>
            <person name="Zhu T."/>
            <person name="Wang L."/>
            <person name="Wang Y."/>
            <person name="McGuire P.E."/>
            <person name="Liu S."/>
            <person name="Long H."/>
            <person name="Ramasamy R.K."/>
            <person name="Rodriguez J.C."/>
            <person name="Van S.L."/>
            <person name="Yuan L."/>
            <person name="Wang Z."/>
            <person name="Xia Z."/>
            <person name="Xiao L."/>
            <person name="Anderson O.D."/>
            <person name="Ouyang S."/>
            <person name="Liang Y."/>
            <person name="Zimin A.V."/>
            <person name="Pertea G."/>
            <person name="Qi P."/>
            <person name="Bennetzen J.L."/>
            <person name="Dai X."/>
            <person name="Dawson M.W."/>
            <person name="Muller H.G."/>
            <person name="Kugler K."/>
            <person name="Rivarola-Duarte L."/>
            <person name="Spannagl M."/>
            <person name="Mayer K.F.X."/>
            <person name="Lu F.H."/>
            <person name="Bevan M.W."/>
            <person name="Leroy P."/>
            <person name="Li P."/>
            <person name="You F.M."/>
            <person name="Sun Q."/>
            <person name="Liu Z."/>
            <person name="Lyons E."/>
            <person name="Wicker T."/>
            <person name="Salzberg S.L."/>
            <person name="Devos K.M."/>
            <person name="Dvorak J."/>
        </authorList>
    </citation>
    <scope>NUCLEOTIDE SEQUENCE [LARGE SCALE GENOMIC DNA]</scope>
    <source>
        <strain evidence="1">cv. AL8/78</strain>
    </source>
</reference>
<dbReference type="EnsemblPlants" id="AET4Gv20526200.5">
    <property type="protein sequence ID" value="AET4Gv20526200.5"/>
    <property type="gene ID" value="AET4Gv20526200"/>
</dbReference>
<dbReference type="Gramene" id="AET4Gv20526200.4">
    <property type="protein sequence ID" value="AET4Gv20526200.4"/>
    <property type="gene ID" value="AET4Gv20526200"/>
</dbReference>
<protein>
    <submittedName>
        <fullName evidence="1">Uncharacterized protein</fullName>
    </submittedName>
</protein>